<evidence type="ECO:0000313" key="1">
    <source>
        <dbReference type="EMBL" id="MFD2591938.1"/>
    </source>
</evidence>
<dbReference type="PANTHER" id="PTHR41247">
    <property type="entry name" value="HTH-TYPE TRANSCRIPTIONAL REPRESSOR YCNK"/>
    <property type="match status" value="1"/>
</dbReference>
<gene>
    <name evidence="1" type="ORF">ACFSTE_13960</name>
</gene>
<sequence>MKKVLFISFISILLTSCNTGPKPIHYGTDMCYSCTMTIVDKRHAAEIVTRKGKVFKFDATECMINHIKTVDTSSIGSYLTVDYTKPELLIDATKATFLITEQIPSPMGAYLSAFENPKDADSVQAKKGGNIYSWNKLLSTLKNNTQ</sequence>
<dbReference type="Pfam" id="PF05573">
    <property type="entry name" value="NosL"/>
    <property type="match status" value="1"/>
</dbReference>
<dbReference type="RefSeq" id="WP_176027507.1">
    <property type="nucleotide sequence ID" value="NZ_JBHSJV010000001.1"/>
</dbReference>
<dbReference type="PROSITE" id="PS51257">
    <property type="entry name" value="PROKAR_LIPOPROTEIN"/>
    <property type="match status" value="1"/>
</dbReference>
<accession>A0ABW5NCM6</accession>
<keyword evidence="2" id="KW-1185">Reference proteome</keyword>
<proteinExistence type="predicted"/>
<dbReference type="PANTHER" id="PTHR41247:SF1">
    <property type="entry name" value="HTH-TYPE TRANSCRIPTIONAL REPRESSOR YCNK"/>
    <property type="match status" value="1"/>
</dbReference>
<name>A0ABW5NCM6_9FLAO</name>
<dbReference type="SUPFAM" id="SSF160387">
    <property type="entry name" value="NosL/MerB-like"/>
    <property type="match status" value="1"/>
</dbReference>
<evidence type="ECO:0000313" key="2">
    <source>
        <dbReference type="Proteomes" id="UP001597459"/>
    </source>
</evidence>
<dbReference type="InterPro" id="IPR008719">
    <property type="entry name" value="N2O_reductase_NosL"/>
</dbReference>
<dbReference type="Proteomes" id="UP001597459">
    <property type="component" value="Unassembled WGS sequence"/>
</dbReference>
<comment type="caution">
    <text evidence="1">The sequence shown here is derived from an EMBL/GenBank/DDBJ whole genome shotgun (WGS) entry which is preliminary data.</text>
</comment>
<organism evidence="1 2">
    <name type="scientific">Aquimarina hainanensis</name>
    <dbReference type="NCBI Taxonomy" id="1578017"/>
    <lineage>
        <taxon>Bacteria</taxon>
        <taxon>Pseudomonadati</taxon>
        <taxon>Bacteroidota</taxon>
        <taxon>Flavobacteriia</taxon>
        <taxon>Flavobacteriales</taxon>
        <taxon>Flavobacteriaceae</taxon>
        <taxon>Aquimarina</taxon>
    </lineage>
</organism>
<dbReference type="EMBL" id="JBHULX010000027">
    <property type="protein sequence ID" value="MFD2591938.1"/>
    <property type="molecule type" value="Genomic_DNA"/>
</dbReference>
<reference evidence="2" key="1">
    <citation type="journal article" date="2019" name="Int. J. Syst. Evol. Microbiol.">
        <title>The Global Catalogue of Microorganisms (GCM) 10K type strain sequencing project: providing services to taxonomists for standard genome sequencing and annotation.</title>
        <authorList>
            <consortium name="The Broad Institute Genomics Platform"/>
            <consortium name="The Broad Institute Genome Sequencing Center for Infectious Disease"/>
            <person name="Wu L."/>
            <person name="Ma J."/>
        </authorList>
    </citation>
    <scope>NUCLEOTIDE SEQUENCE [LARGE SCALE GENOMIC DNA]</scope>
    <source>
        <strain evidence="2">KCTC 42423</strain>
    </source>
</reference>
<protein>
    <submittedName>
        <fullName evidence="1">Nitrous oxide reductase accessory protein NosL</fullName>
    </submittedName>
</protein>